<evidence type="ECO:0000313" key="2">
    <source>
        <dbReference type="EMBL" id="BCJ91752.1"/>
    </source>
</evidence>
<keyword evidence="1" id="KW-0732">Signal</keyword>
<sequence length="76" mass="8358">MLSLRKSTKLAALILLCLPLAGCFRTPTAGIADASVVCRIWPNTMTYSKLDTQPTQDQIKAWNKDHRVICPTTTAP</sequence>
<accession>A0A6S6QWY0</accession>
<feature type="signal peptide" evidence="1">
    <location>
        <begin position="1"/>
        <end position="21"/>
    </location>
</feature>
<gene>
    <name evidence="2" type="ORF">IZ6_24870</name>
</gene>
<keyword evidence="3" id="KW-1185">Reference proteome</keyword>
<protein>
    <submittedName>
        <fullName evidence="2">Uncharacterized protein</fullName>
    </submittedName>
</protein>
<evidence type="ECO:0000256" key="1">
    <source>
        <dbReference type="SAM" id="SignalP"/>
    </source>
</evidence>
<dbReference type="AlphaFoldDB" id="A0A6S6QWY0"/>
<evidence type="ECO:0000313" key="3">
    <source>
        <dbReference type="Proteomes" id="UP000515317"/>
    </source>
</evidence>
<feature type="chain" id="PRO_5028185789" evidence="1">
    <location>
        <begin position="22"/>
        <end position="76"/>
    </location>
</feature>
<reference evidence="2 3" key="1">
    <citation type="submission" date="2020-08" db="EMBL/GenBank/DDBJ databases">
        <title>Genome sequence of Rhizobiales bacterium strain IZ6.</title>
        <authorList>
            <person name="Nakai R."/>
            <person name="Naganuma T."/>
        </authorList>
    </citation>
    <scope>NUCLEOTIDE SEQUENCE [LARGE SCALE GENOMIC DNA]</scope>
    <source>
        <strain evidence="2 3">IZ6</strain>
    </source>
</reference>
<dbReference type="KEGG" id="tso:IZ6_24870"/>
<dbReference type="Proteomes" id="UP000515317">
    <property type="component" value="Chromosome"/>
</dbReference>
<name>A0A6S6QWY0_9HYPH</name>
<organism evidence="2 3">
    <name type="scientific">Terrihabitans soli</name>
    <dbReference type="NCBI Taxonomy" id="708113"/>
    <lineage>
        <taxon>Bacteria</taxon>
        <taxon>Pseudomonadati</taxon>
        <taxon>Pseudomonadota</taxon>
        <taxon>Alphaproteobacteria</taxon>
        <taxon>Hyphomicrobiales</taxon>
        <taxon>Terrihabitans</taxon>
    </lineage>
</organism>
<proteinExistence type="predicted"/>
<dbReference type="EMBL" id="AP023361">
    <property type="protein sequence ID" value="BCJ91752.1"/>
    <property type="molecule type" value="Genomic_DNA"/>
</dbReference>